<dbReference type="RefSeq" id="WP_181846520.1">
    <property type="nucleotide sequence ID" value="NZ_JPWF01000029.1"/>
</dbReference>
<dbReference type="EMBL" id="JPWF01000029">
    <property type="protein sequence ID" value="RCK30170.1"/>
    <property type="molecule type" value="Genomic_DNA"/>
</dbReference>
<gene>
    <name evidence="1" type="ORF">TH19_22810</name>
</gene>
<reference evidence="1 2" key="1">
    <citation type="submission" date="2014-07" db="EMBL/GenBank/DDBJ databases">
        <title>Draft genome sequence of Thalassospira profundimaris 35.</title>
        <authorList>
            <person name="Lai Q."/>
            <person name="Shao Z."/>
        </authorList>
    </citation>
    <scope>NUCLEOTIDE SEQUENCE [LARGE SCALE GENOMIC DNA]</scope>
    <source>
        <strain evidence="1 2">35</strain>
    </source>
</reference>
<sequence length="169" mass="18532">MFALWGILVLGGIFVVVRFTGLIDHILSAGEPPDFTFAPETSVPKARNYFIACPANLSPKTDRSMQSPVFNTAASTLADVMIETAPAHGMTLVSNPTGGEPGRLYFLARTPVFHFPDWVQVELILPEQGEDITFCLFAQSVYGLDDIQQNEKRTRAWIADIVARMGQSG</sequence>
<name>A0A367VZW1_9PROT</name>
<comment type="caution">
    <text evidence="1">The sequence shown here is derived from an EMBL/GenBank/DDBJ whole genome shotgun (WGS) entry which is preliminary data.</text>
</comment>
<proteinExistence type="predicted"/>
<dbReference type="Proteomes" id="UP000253226">
    <property type="component" value="Unassembled WGS sequence"/>
</dbReference>
<evidence type="ECO:0000313" key="2">
    <source>
        <dbReference type="Proteomes" id="UP000253226"/>
    </source>
</evidence>
<evidence type="ECO:0008006" key="3">
    <source>
        <dbReference type="Google" id="ProtNLM"/>
    </source>
</evidence>
<evidence type="ECO:0000313" key="1">
    <source>
        <dbReference type="EMBL" id="RCK30170.1"/>
    </source>
</evidence>
<dbReference type="AlphaFoldDB" id="A0A367VZW1"/>
<protein>
    <recommendedName>
        <fullName evidence="3">DUF1499 domain-containing protein</fullName>
    </recommendedName>
</protein>
<organism evidence="1 2">
    <name type="scientific">Thalassospira profundimaris</name>
    <dbReference type="NCBI Taxonomy" id="502049"/>
    <lineage>
        <taxon>Bacteria</taxon>
        <taxon>Pseudomonadati</taxon>
        <taxon>Pseudomonadota</taxon>
        <taxon>Alphaproteobacteria</taxon>
        <taxon>Rhodospirillales</taxon>
        <taxon>Thalassospiraceae</taxon>
        <taxon>Thalassospira</taxon>
    </lineage>
</organism>
<accession>A0A367VZW1</accession>